<feature type="domain" description="Mannosyl-glycoprotein endo-beta-N-acetylglucosamidase-like" evidence="1">
    <location>
        <begin position="123"/>
        <end position="257"/>
    </location>
</feature>
<organism evidence="2 3">
    <name type="scientific">Vibrio palustris</name>
    <dbReference type="NCBI Taxonomy" id="1918946"/>
    <lineage>
        <taxon>Bacteria</taxon>
        <taxon>Pseudomonadati</taxon>
        <taxon>Pseudomonadota</taxon>
        <taxon>Gammaproteobacteria</taxon>
        <taxon>Vibrionales</taxon>
        <taxon>Vibrionaceae</taxon>
        <taxon>Vibrio</taxon>
    </lineage>
</organism>
<dbReference type="STRING" id="1918946.VPAL9027_01068"/>
<name>A0A1R4B2I1_9VIBR</name>
<dbReference type="GO" id="GO:0004040">
    <property type="term" value="F:amidase activity"/>
    <property type="evidence" value="ECO:0007669"/>
    <property type="project" value="InterPro"/>
</dbReference>
<keyword evidence="3" id="KW-1185">Reference proteome</keyword>
<dbReference type="PANTHER" id="PTHR40572">
    <property type="entry name" value="PROTEIN BAX"/>
    <property type="match status" value="1"/>
</dbReference>
<dbReference type="Pfam" id="PF01832">
    <property type="entry name" value="Glucosaminidase"/>
    <property type="match status" value="1"/>
</dbReference>
<protein>
    <recommendedName>
        <fullName evidence="1">Mannosyl-glycoprotein endo-beta-N-acetylglucosamidase-like domain-containing protein</fullName>
    </recommendedName>
</protein>
<evidence type="ECO:0000313" key="3">
    <source>
        <dbReference type="Proteomes" id="UP000189475"/>
    </source>
</evidence>
<dbReference type="RefSeq" id="WP_077313027.1">
    <property type="nucleotide sequence ID" value="NZ_AP024887.1"/>
</dbReference>
<dbReference type="EMBL" id="FUFT01000002">
    <property type="protein sequence ID" value="SJL83119.1"/>
    <property type="molecule type" value="Genomic_DNA"/>
</dbReference>
<accession>A0A1R4B2I1</accession>
<dbReference type="InterPro" id="IPR053195">
    <property type="entry name" value="Bax-like"/>
</dbReference>
<dbReference type="PROSITE" id="PS51257">
    <property type="entry name" value="PROKAR_LIPOPROTEIN"/>
    <property type="match status" value="1"/>
</dbReference>
<dbReference type="Gene3D" id="1.10.530.10">
    <property type="match status" value="1"/>
</dbReference>
<proteinExistence type="predicted"/>
<evidence type="ECO:0000259" key="1">
    <source>
        <dbReference type="Pfam" id="PF01832"/>
    </source>
</evidence>
<reference evidence="2 3" key="1">
    <citation type="submission" date="2017-02" db="EMBL/GenBank/DDBJ databases">
        <authorList>
            <person name="Peterson S.W."/>
        </authorList>
    </citation>
    <scope>NUCLEOTIDE SEQUENCE [LARGE SCALE GENOMIC DNA]</scope>
    <source>
        <strain evidence="2 3">CECT 9027</strain>
    </source>
</reference>
<dbReference type="OrthoDB" id="9788155at2"/>
<gene>
    <name evidence="2" type="ORF">VPAL9027_01068</name>
</gene>
<dbReference type="InterPro" id="IPR002901">
    <property type="entry name" value="MGlyc_endo_b_GlcNAc-like_dom"/>
</dbReference>
<dbReference type="AlphaFoldDB" id="A0A1R4B2I1"/>
<sequence>MRNIVIAGIAAVLASCGYQFVTSTQGSESKGAAYQRMGPPPDFSAIDNIADRKASFFDYVREGIQNENQRILHERQQLKQIKQALDKGKPLSNENKVTAKLLGELYNLKVTDDTINKQWVNHMLRRADVIPEALALSQAANESAWGMSRFARQANNYFGQWCYKAGCGLIPKQRGADMTHEVAKFSSVSESIHRYFMNVNRNKAYQPLRKIRYERRQQNKKILSTAAALKLVQGLKNYSERGQEYVNIISGMINHNEQYWEY</sequence>
<evidence type="ECO:0000313" key="2">
    <source>
        <dbReference type="EMBL" id="SJL83119.1"/>
    </source>
</evidence>
<dbReference type="PANTHER" id="PTHR40572:SF1">
    <property type="entry name" value="PROTEIN BAX"/>
    <property type="match status" value="1"/>
</dbReference>
<dbReference type="Proteomes" id="UP000189475">
    <property type="component" value="Unassembled WGS sequence"/>
</dbReference>